<accession>A0A367YV13</accession>
<protein>
    <submittedName>
        <fullName evidence="3">Dehydratase</fullName>
    </submittedName>
</protein>
<proteinExistence type="inferred from homology"/>
<sequence length="142" mass="14730">MSAAATVTAEQAGAGTELPATTVHLTRADLIRYAGASGDFNPIHWSDRFATAIGMPGVVAHGMLTMALAVKAVTDWVGDPSTVRVCSTRFTRPVVVDELDGADVTFTGSVSAVEGTRLTVTVQAVCEDVKVLGPTRVEVDLG</sequence>
<comment type="similarity">
    <text evidence="1">Belongs to the enoyl-CoA hydratase/isomerase family.</text>
</comment>
<dbReference type="PANTHER" id="PTHR43841:SF3">
    <property type="entry name" value="(3R)-HYDROXYACYL-ACP DEHYDRATASE SUBUNIT HADB"/>
    <property type="match status" value="1"/>
</dbReference>
<comment type="caution">
    <text evidence="3">The sequence shown here is derived from an EMBL/GenBank/DDBJ whole genome shotgun (WGS) entry which is preliminary data.</text>
</comment>
<evidence type="ECO:0000256" key="1">
    <source>
        <dbReference type="ARBA" id="ARBA00005254"/>
    </source>
</evidence>
<name>A0A367YV13_9ACTN</name>
<keyword evidence="4" id="KW-1185">Reference proteome</keyword>
<organism evidence="3 4">
    <name type="scientific">Desertihabitans brevis</name>
    <dbReference type="NCBI Taxonomy" id="2268447"/>
    <lineage>
        <taxon>Bacteria</taxon>
        <taxon>Bacillati</taxon>
        <taxon>Actinomycetota</taxon>
        <taxon>Actinomycetes</taxon>
        <taxon>Propionibacteriales</taxon>
        <taxon>Propionibacteriaceae</taxon>
        <taxon>Desertihabitans</taxon>
    </lineage>
</organism>
<dbReference type="Pfam" id="PF01575">
    <property type="entry name" value="MaoC_dehydratas"/>
    <property type="match status" value="1"/>
</dbReference>
<evidence type="ECO:0000313" key="4">
    <source>
        <dbReference type="Proteomes" id="UP000252770"/>
    </source>
</evidence>
<dbReference type="GO" id="GO:0004312">
    <property type="term" value="F:fatty acid synthase activity"/>
    <property type="evidence" value="ECO:0007669"/>
    <property type="project" value="InterPro"/>
</dbReference>
<dbReference type="InterPro" id="IPR003965">
    <property type="entry name" value="Fatty_acid_synthase"/>
</dbReference>
<dbReference type="AlphaFoldDB" id="A0A367YV13"/>
<dbReference type="InterPro" id="IPR029069">
    <property type="entry name" value="HotDog_dom_sf"/>
</dbReference>
<gene>
    <name evidence="3" type="ORF">DT076_09685</name>
</gene>
<evidence type="ECO:0000259" key="2">
    <source>
        <dbReference type="Pfam" id="PF01575"/>
    </source>
</evidence>
<dbReference type="Proteomes" id="UP000252770">
    <property type="component" value="Unassembled WGS sequence"/>
</dbReference>
<dbReference type="RefSeq" id="WP_114126464.1">
    <property type="nucleotide sequence ID" value="NZ_QOUI01000005.1"/>
</dbReference>
<evidence type="ECO:0000313" key="3">
    <source>
        <dbReference type="EMBL" id="RCK69704.1"/>
    </source>
</evidence>
<reference evidence="3 4" key="1">
    <citation type="submission" date="2018-07" db="EMBL/GenBank/DDBJ databases">
        <title>Desertimonas flava gen. nov. sp. nov.</title>
        <authorList>
            <person name="Liu S."/>
        </authorList>
    </citation>
    <scope>NUCLEOTIDE SEQUENCE [LARGE SCALE GENOMIC DNA]</scope>
    <source>
        <strain evidence="3 4">16Sb5-5</strain>
    </source>
</reference>
<feature type="domain" description="MaoC-like" evidence="2">
    <location>
        <begin position="20"/>
        <end position="108"/>
    </location>
</feature>
<dbReference type="PRINTS" id="PR01483">
    <property type="entry name" value="FASYNTHASE"/>
</dbReference>
<dbReference type="PANTHER" id="PTHR43841">
    <property type="entry name" value="3-HYDROXYACYL-THIOESTER DEHYDRATASE HTDX-RELATED"/>
    <property type="match status" value="1"/>
</dbReference>
<dbReference type="GO" id="GO:0005835">
    <property type="term" value="C:fatty acid synthase complex"/>
    <property type="evidence" value="ECO:0007669"/>
    <property type="project" value="InterPro"/>
</dbReference>
<dbReference type="SUPFAM" id="SSF54637">
    <property type="entry name" value="Thioesterase/thiol ester dehydrase-isomerase"/>
    <property type="match status" value="1"/>
</dbReference>
<dbReference type="Gene3D" id="3.10.129.10">
    <property type="entry name" value="Hotdog Thioesterase"/>
    <property type="match status" value="1"/>
</dbReference>
<dbReference type="GO" id="GO:0006633">
    <property type="term" value="P:fatty acid biosynthetic process"/>
    <property type="evidence" value="ECO:0007669"/>
    <property type="project" value="InterPro"/>
</dbReference>
<dbReference type="InterPro" id="IPR002539">
    <property type="entry name" value="MaoC-like_dom"/>
</dbReference>
<dbReference type="EMBL" id="QOUI01000005">
    <property type="protein sequence ID" value="RCK69704.1"/>
    <property type="molecule type" value="Genomic_DNA"/>
</dbReference>